<keyword evidence="3" id="KW-1185">Reference proteome</keyword>
<evidence type="ECO:0000313" key="3">
    <source>
        <dbReference type="Proteomes" id="UP001595692"/>
    </source>
</evidence>
<evidence type="ECO:0000313" key="2">
    <source>
        <dbReference type="EMBL" id="MFC3911974.1"/>
    </source>
</evidence>
<evidence type="ECO:0000256" key="1">
    <source>
        <dbReference type="SAM" id="SignalP"/>
    </source>
</evidence>
<dbReference type="NCBIfam" id="TIGR04219">
    <property type="entry name" value="OMP_w_GlyGly"/>
    <property type="match status" value="1"/>
</dbReference>
<proteinExistence type="predicted"/>
<sequence length="213" mass="23614">MKKSYIGLCCALLASASAVQAADLSLALALGTDYWNPTPSGTVNDAGAHYDDQSQWTFWADLRHGIPLLPNVNLQRTTYDTNGLGVNNDLEAWDLALYYRLFDNDLFGIGGGLDLRQYNGSWFGKDYDELEPLAYLQAEANIPGTSLSVFGDARGAAWDGNHSHDYRVGMALEFVPKFHLRGGYRNVRLDDNVDGVKLTQNMDGWFAGAEYRF</sequence>
<gene>
    <name evidence="2" type="ORF">ACFOSS_00640</name>
</gene>
<dbReference type="Proteomes" id="UP001595692">
    <property type="component" value="Unassembled WGS sequence"/>
</dbReference>
<feature type="chain" id="PRO_5045730832" evidence="1">
    <location>
        <begin position="22"/>
        <end position="213"/>
    </location>
</feature>
<reference evidence="3" key="1">
    <citation type="journal article" date="2019" name="Int. J. Syst. Evol. Microbiol.">
        <title>The Global Catalogue of Microorganisms (GCM) 10K type strain sequencing project: providing services to taxonomists for standard genome sequencing and annotation.</title>
        <authorList>
            <consortium name="The Broad Institute Genomics Platform"/>
            <consortium name="The Broad Institute Genome Sequencing Center for Infectious Disease"/>
            <person name="Wu L."/>
            <person name="Ma J."/>
        </authorList>
    </citation>
    <scope>NUCLEOTIDE SEQUENCE [LARGE SCALE GENOMIC DNA]</scope>
    <source>
        <strain evidence="3">CCUG 54939</strain>
    </source>
</reference>
<comment type="caution">
    <text evidence="2">The sequence shown here is derived from an EMBL/GenBank/DDBJ whole genome shotgun (WGS) entry which is preliminary data.</text>
</comment>
<organism evidence="2 3">
    <name type="scientific">Pseudaeromonas sharmana</name>
    <dbReference type="NCBI Taxonomy" id="328412"/>
    <lineage>
        <taxon>Bacteria</taxon>
        <taxon>Pseudomonadati</taxon>
        <taxon>Pseudomonadota</taxon>
        <taxon>Gammaproteobacteria</taxon>
        <taxon>Aeromonadales</taxon>
        <taxon>Aeromonadaceae</taxon>
        <taxon>Pseudaeromonas</taxon>
    </lineage>
</organism>
<feature type="signal peptide" evidence="1">
    <location>
        <begin position="1"/>
        <end position="21"/>
    </location>
</feature>
<name>A0ABV8CJ95_9GAMM</name>
<accession>A0ABV8CJ95</accession>
<dbReference type="InterPro" id="IPR026387">
    <property type="entry name" value="OMP_w_GlyGly"/>
</dbReference>
<dbReference type="EMBL" id="JBHSAF010000001">
    <property type="protein sequence ID" value="MFC3911974.1"/>
    <property type="molecule type" value="Genomic_DNA"/>
</dbReference>
<dbReference type="RefSeq" id="WP_377149859.1">
    <property type="nucleotide sequence ID" value="NZ_JBHSAF010000001.1"/>
</dbReference>
<keyword evidence="1" id="KW-0732">Signal</keyword>
<protein>
    <submittedName>
        <fullName evidence="2">TIGR04219 family outer membrane beta-barrel protein</fullName>
    </submittedName>
</protein>